<feature type="domain" description="D-alanyl-D-alanine carboxypeptidase-like core" evidence="2">
    <location>
        <begin position="372"/>
        <end position="482"/>
    </location>
</feature>
<proteinExistence type="predicted"/>
<dbReference type="PANTHER" id="PTHR34385">
    <property type="entry name" value="D-ALANYL-D-ALANINE CARBOXYPEPTIDASE"/>
    <property type="match status" value="1"/>
</dbReference>
<dbReference type="Proteomes" id="UP000564629">
    <property type="component" value="Unassembled WGS sequence"/>
</dbReference>
<keyword evidence="3" id="KW-0378">Hydrolase</keyword>
<organism evidence="3 4">
    <name type="scientific">Cellulomonas hominis</name>
    <dbReference type="NCBI Taxonomy" id="156981"/>
    <lineage>
        <taxon>Bacteria</taxon>
        <taxon>Bacillati</taxon>
        <taxon>Actinomycetota</taxon>
        <taxon>Actinomycetes</taxon>
        <taxon>Micrococcales</taxon>
        <taxon>Cellulomonadaceae</taxon>
        <taxon>Cellulomonas</taxon>
    </lineage>
</organism>
<dbReference type="PANTHER" id="PTHR34385:SF1">
    <property type="entry name" value="PEPTIDOGLYCAN L-ALANYL-D-GLUTAMATE ENDOPEPTIDASE CWLK"/>
    <property type="match status" value="1"/>
</dbReference>
<name>A0A7W8SEQ3_9CELL</name>
<accession>A0A7W8SEQ3</accession>
<dbReference type="GO" id="GO:0004180">
    <property type="term" value="F:carboxypeptidase activity"/>
    <property type="evidence" value="ECO:0007669"/>
    <property type="project" value="UniProtKB-KW"/>
</dbReference>
<keyword evidence="3" id="KW-0645">Protease</keyword>
<dbReference type="PROSITE" id="PS51318">
    <property type="entry name" value="TAT"/>
    <property type="match status" value="1"/>
</dbReference>
<dbReference type="InterPro" id="IPR009045">
    <property type="entry name" value="Zn_M74/Hedgehog-like"/>
</dbReference>
<dbReference type="EMBL" id="JACHDN010000001">
    <property type="protein sequence ID" value="MBB5473696.1"/>
    <property type="molecule type" value="Genomic_DNA"/>
</dbReference>
<evidence type="ECO:0000259" key="2">
    <source>
        <dbReference type="Pfam" id="PF02557"/>
    </source>
</evidence>
<evidence type="ECO:0000256" key="1">
    <source>
        <dbReference type="SAM" id="MobiDB-lite"/>
    </source>
</evidence>
<dbReference type="InterPro" id="IPR006311">
    <property type="entry name" value="TAT_signal"/>
</dbReference>
<comment type="caution">
    <text evidence="3">The sequence shown here is derived from an EMBL/GenBank/DDBJ whole genome shotgun (WGS) entry which is preliminary data.</text>
</comment>
<feature type="compositionally biased region" description="Low complexity" evidence="1">
    <location>
        <begin position="27"/>
        <end position="68"/>
    </location>
</feature>
<evidence type="ECO:0000313" key="4">
    <source>
        <dbReference type="Proteomes" id="UP000564629"/>
    </source>
</evidence>
<dbReference type="CDD" id="cd14814">
    <property type="entry name" value="Peptidase_M15"/>
    <property type="match status" value="1"/>
</dbReference>
<feature type="region of interest" description="Disordered" evidence="1">
    <location>
        <begin position="1"/>
        <end position="117"/>
    </location>
</feature>
<dbReference type="InterPro" id="IPR003709">
    <property type="entry name" value="VanY-like_core_dom"/>
</dbReference>
<keyword evidence="3" id="KW-0121">Carboxypeptidase</keyword>
<dbReference type="InterPro" id="IPR052179">
    <property type="entry name" value="DD-CPase-like"/>
</dbReference>
<evidence type="ECO:0000313" key="3">
    <source>
        <dbReference type="EMBL" id="MBB5473696.1"/>
    </source>
</evidence>
<dbReference type="SUPFAM" id="SSF55166">
    <property type="entry name" value="Hedgehog/DD-peptidase"/>
    <property type="match status" value="1"/>
</dbReference>
<feature type="region of interest" description="Disordered" evidence="1">
    <location>
        <begin position="279"/>
        <end position="299"/>
    </location>
</feature>
<protein>
    <submittedName>
        <fullName evidence="3">LAS superfamily LD-carboxypeptidase LdcB</fullName>
    </submittedName>
</protein>
<dbReference type="AlphaFoldDB" id="A0A7W8SEQ3"/>
<dbReference type="RefSeq" id="WP_146839790.1">
    <property type="nucleotide sequence ID" value="NZ_BJVQ01000061.1"/>
</dbReference>
<feature type="compositionally biased region" description="Low complexity" evidence="1">
    <location>
        <begin position="1"/>
        <end position="19"/>
    </location>
</feature>
<dbReference type="OrthoDB" id="5496837at2"/>
<gene>
    <name evidence="3" type="ORF">HNR08_002432</name>
</gene>
<feature type="compositionally biased region" description="Basic residues" evidence="1">
    <location>
        <begin position="104"/>
        <end position="115"/>
    </location>
</feature>
<dbReference type="Pfam" id="PF02557">
    <property type="entry name" value="VanY"/>
    <property type="match status" value="1"/>
</dbReference>
<reference evidence="3 4" key="1">
    <citation type="submission" date="2020-08" db="EMBL/GenBank/DDBJ databases">
        <title>Sequencing the genomes of 1000 actinobacteria strains.</title>
        <authorList>
            <person name="Klenk H.-P."/>
        </authorList>
    </citation>
    <scope>NUCLEOTIDE SEQUENCE [LARGE SCALE GENOMIC DNA]</scope>
    <source>
        <strain evidence="3 4">DSM 9581</strain>
    </source>
</reference>
<dbReference type="GO" id="GO:0006508">
    <property type="term" value="P:proteolysis"/>
    <property type="evidence" value="ECO:0007669"/>
    <property type="project" value="InterPro"/>
</dbReference>
<dbReference type="Gene3D" id="3.30.1380.10">
    <property type="match status" value="1"/>
</dbReference>
<feature type="compositionally biased region" description="Low complexity" evidence="1">
    <location>
        <begin position="279"/>
        <end position="293"/>
    </location>
</feature>
<sequence>MTSPTTPSASTPATSTAAEATRRGRRAAAATPAAATPAAGTPAAPRESAAAGRRAAAPGGRRAATAAHRGAHRADGRATLRTPARGVPAVATLATADAPLNRAERRRTRPPRRSATRVAQGAVALGLALGVGGFALTPAGAQRGAVGAATSDETPEAAAGDRSATLAPEVVQERSAAVVLASTTAQQADTAKADAQASAVPADAMTELSTAVAELDTLIAATQAQQPAIAALEPDAALSPVLSGEALASAVAAAGATAQADAAAAAGATTASDELSLEAAPTAAPSAGATPATEDGSVDDPATVRLTAAVERVATLTAELQVVTQQTQEVAAARAAAEAAARKEAQRTSLDAYANGKIPASALCELGFAPGQQLRCDAAEALEQLNAGFAAAFGTNLVITDSYRSYSQQVACRQQKGSLCATPGTSNHGTGTAVDLGGNAYTFGTDQHDWMLAHAEEYGWTLPDWARANGSKPEPWHWEYVG</sequence>